<dbReference type="PROSITE" id="PS01186">
    <property type="entry name" value="EGF_2"/>
    <property type="match status" value="2"/>
</dbReference>
<feature type="compositionally biased region" description="Polar residues" evidence="1">
    <location>
        <begin position="510"/>
        <end position="525"/>
    </location>
</feature>
<dbReference type="InterPro" id="IPR013783">
    <property type="entry name" value="Ig-like_fold"/>
</dbReference>
<dbReference type="PANTHER" id="PTHR22963:SF38">
    <property type="entry name" value="LP13770P"/>
    <property type="match status" value="1"/>
</dbReference>
<gene>
    <name evidence="4" type="ORF">ODALV1_LOCUS13529</name>
</gene>
<evidence type="ECO:0000259" key="3">
    <source>
        <dbReference type="PROSITE" id="PS01186"/>
    </source>
</evidence>
<proteinExistence type="predicted"/>
<name>A0ABP1QPJ4_9HEXA</name>
<evidence type="ECO:0000313" key="5">
    <source>
        <dbReference type="Proteomes" id="UP001642540"/>
    </source>
</evidence>
<dbReference type="Gene3D" id="2.60.40.10">
    <property type="entry name" value="Immunoglobulins"/>
    <property type="match status" value="1"/>
</dbReference>
<evidence type="ECO:0000256" key="1">
    <source>
        <dbReference type="SAM" id="MobiDB-lite"/>
    </source>
</evidence>
<sequence length="953" mass="104137">MLQPRFIVGGVLPALLISTMGSISIVEGGAVELKSFSVPNIEAYEISRENAESDSVSKQIKSSQLVNVTRNSDLLFGEETARDSALLLKCHAPYSVQWVFRGDSNPEFNTNTTTAETRDGMYYNAFLHLGSLEEDVDRKRNWKVYLYKRAALFTNRGLETIHYSEKDESIRIPCSLSEPRAIATLQKSQDGVLKCPMNDSVRFDSKQGFFVNPKKLQHPQGTYLCIADYNNTFQIIKYNVEKEDASNTTNSGTVESYWFQQPGKTQNLMLRYFLKTVSEEFEPELEPVQSTPPSQQSTPRPISDPSPPSGVGDNDNDSSSCASVTCGKNAFCIVNGKQVAVCRCAEGFIGNPYVECKDKSLTTTSTTTEGFPSPPTTTPSSSHPNTYCNSHKECPNDRACIQNSCQDPCTIQSICGPNSYCNETTHHIPVCKCKEGFTGDPYSSQEGQKCESPHCKPNPCGENTVCNYVRAIISCSCKPGFSIHDDGVCHPNDNNKEFPDNISHFPPPTSTSKPNSVHASNPGLISSSSSSRPHGGSIREECRFDTDCPDSKMCIQDKCEDPCVNACGSGAICHVRNHFPRCHCPEGSTGDPFYKCVPLFSGILTSSSSASNSKDTNEMNCGGRFSPCGPNSVCQATSSYFVCACPNNFVGDPYSMRGCYRENGHQQCGKDEDCPHYLACLRHQGCVNPCDVSNVCQPGRSCVPYRHRPACLTTANNIVEIPRDDLNAESNDELDLTEIPEGVNNSCFIKSGGKVVSPCGSNSVCYDVDGKDYFCGCMVDFAGDPYVGCEPMKVCKNASMCNSNEKCVAGFCQEQPEERNLCSPSKCENPSETCVIFRTTPLTAVCLPAEEGFAKGNESSETASSQFLRSDTCSLSGNCEDEEGEIINDEDDGKDSTTTELADITTVNDLLSSASLSYEEYSSDTATRTHFVDTYNYSSETTPVSNEYSVVDE</sequence>
<feature type="compositionally biased region" description="Low complexity" evidence="1">
    <location>
        <begin position="289"/>
        <end position="299"/>
    </location>
</feature>
<accession>A0ABP1QPJ4</accession>
<protein>
    <recommendedName>
        <fullName evidence="3">EGF-like domain-containing protein</fullName>
    </recommendedName>
</protein>
<dbReference type="Gene3D" id="2.90.20.10">
    <property type="entry name" value="Plasmodium vivax P25 domain"/>
    <property type="match status" value="1"/>
</dbReference>
<dbReference type="Proteomes" id="UP001642540">
    <property type="component" value="Unassembled WGS sequence"/>
</dbReference>
<dbReference type="SMART" id="SM00181">
    <property type="entry name" value="EGF"/>
    <property type="match status" value="6"/>
</dbReference>
<keyword evidence="2" id="KW-0732">Signal</keyword>
<feature type="region of interest" description="Disordered" evidence="1">
    <location>
        <begin position="500"/>
        <end position="538"/>
    </location>
</feature>
<comment type="caution">
    <text evidence="4">The sequence shown here is derived from an EMBL/GenBank/DDBJ whole genome shotgun (WGS) entry which is preliminary data.</text>
</comment>
<dbReference type="EMBL" id="CAXLJM020000041">
    <property type="protein sequence ID" value="CAL8109614.1"/>
    <property type="molecule type" value="Genomic_DNA"/>
</dbReference>
<evidence type="ECO:0000256" key="2">
    <source>
        <dbReference type="SAM" id="SignalP"/>
    </source>
</evidence>
<reference evidence="4 5" key="1">
    <citation type="submission" date="2024-08" db="EMBL/GenBank/DDBJ databases">
        <authorList>
            <person name="Cucini C."/>
            <person name="Frati F."/>
        </authorList>
    </citation>
    <scope>NUCLEOTIDE SEQUENCE [LARGE SCALE GENOMIC DNA]</scope>
</reference>
<evidence type="ECO:0000313" key="4">
    <source>
        <dbReference type="EMBL" id="CAL8109614.1"/>
    </source>
</evidence>
<feature type="region of interest" description="Disordered" evidence="1">
    <location>
        <begin position="364"/>
        <end position="384"/>
    </location>
</feature>
<feature type="domain" description="EGF-like" evidence="3">
    <location>
        <begin position="342"/>
        <end position="356"/>
    </location>
</feature>
<dbReference type="InterPro" id="IPR000742">
    <property type="entry name" value="EGF"/>
</dbReference>
<feature type="chain" id="PRO_5046340737" description="EGF-like domain-containing protein" evidence="2">
    <location>
        <begin position="23"/>
        <end position="953"/>
    </location>
</feature>
<feature type="domain" description="EGF-like" evidence="3">
    <location>
        <begin position="475"/>
        <end position="489"/>
    </location>
</feature>
<feature type="signal peptide" evidence="2">
    <location>
        <begin position="1"/>
        <end position="22"/>
    </location>
</feature>
<organism evidence="4 5">
    <name type="scientific">Orchesella dallaii</name>
    <dbReference type="NCBI Taxonomy" id="48710"/>
    <lineage>
        <taxon>Eukaryota</taxon>
        <taxon>Metazoa</taxon>
        <taxon>Ecdysozoa</taxon>
        <taxon>Arthropoda</taxon>
        <taxon>Hexapoda</taxon>
        <taxon>Collembola</taxon>
        <taxon>Entomobryomorpha</taxon>
        <taxon>Entomobryoidea</taxon>
        <taxon>Orchesellidae</taxon>
        <taxon>Orchesellinae</taxon>
        <taxon>Orchesella</taxon>
    </lineage>
</organism>
<dbReference type="PANTHER" id="PTHR22963">
    <property type="entry name" value="ENDOGLIN-RELATED"/>
    <property type="match status" value="1"/>
</dbReference>
<keyword evidence="5" id="KW-1185">Reference proteome</keyword>
<feature type="region of interest" description="Disordered" evidence="1">
    <location>
        <begin position="283"/>
        <end position="316"/>
    </location>
</feature>